<keyword evidence="1" id="KW-0472">Membrane</keyword>
<gene>
    <name evidence="2" type="ORF">CPAV1605_787</name>
</gene>
<keyword evidence="1" id="KW-1133">Transmembrane helix</keyword>
<dbReference type="InterPro" id="IPR009367">
    <property type="entry name" value="Elm1-like"/>
</dbReference>
<dbReference type="Pfam" id="PF06258">
    <property type="entry name" value="Mito_fiss_Elm1"/>
    <property type="match status" value="1"/>
</dbReference>
<accession>A0A5E8CLW6</accession>
<dbReference type="EMBL" id="CABVLZ010000003">
    <property type="protein sequence ID" value="VVU95062.1"/>
    <property type="molecule type" value="Genomic_DNA"/>
</dbReference>
<evidence type="ECO:0000313" key="2">
    <source>
        <dbReference type="EMBL" id="VVU95062.1"/>
    </source>
</evidence>
<feature type="transmembrane region" description="Helical" evidence="1">
    <location>
        <begin position="40"/>
        <end position="57"/>
    </location>
</feature>
<sequence length="290" mass="33439">MKILSICSVEYNYQQAKGIIKWLNGDNESMVLKIPNIKNIIVSYLLLFLYFTIFRCYKFVHFEKDFDVVIVTGKSVIAQSIILAHQLNVPICSVQKPFGFPSYLFKYQFIPYHDIKGEPSGNQIPTLIAPNSLEYVDSKTREKTISLFIGGEVHGKKFDSEPVLNTINVIKNNIKDFQLNIVTSRRTPNDLIEKIKDIDNTYDSYMDAINKSQIIIVSDDSFCMISEVIQTGLKPYIITTNNSTPKLKNGIEKLLEYNLINFFTTYDNLKFLPINRKEYDNIFGNFSKLF</sequence>
<reference evidence="2" key="1">
    <citation type="submission" date="2019-09" db="EMBL/GenBank/DDBJ databases">
        <authorList>
            <person name="Needham M D."/>
        </authorList>
    </citation>
    <scope>NUCLEOTIDE SEQUENCE</scope>
</reference>
<proteinExistence type="predicted"/>
<organism evidence="2">
    <name type="scientific">seawater metagenome</name>
    <dbReference type="NCBI Taxonomy" id="1561972"/>
    <lineage>
        <taxon>unclassified sequences</taxon>
        <taxon>metagenomes</taxon>
        <taxon>ecological metagenomes</taxon>
    </lineage>
</organism>
<evidence type="ECO:0000256" key="1">
    <source>
        <dbReference type="SAM" id="Phobius"/>
    </source>
</evidence>
<keyword evidence="1" id="KW-0812">Transmembrane</keyword>
<dbReference type="AlphaFoldDB" id="A0A5E8CLW6"/>
<dbReference type="SUPFAM" id="SSF53756">
    <property type="entry name" value="UDP-Glycosyltransferase/glycogen phosphorylase"/>
    <property type="match status" value="1"/>
</dbReference>
<name>A0A5E8CLW6_9ZZZZ</name>
<protein>
    <submittedName>
        <fullName evidence="2">Mitochondrial fission ELM1</fullName>
    </submittedName>
</protein>